<sequence length="69" mass="7761">MNIISVRAKLSDIYTNHSARFSDANVSDRHIIFVFGQSSEQSIAHYSSRPSVRQLKIVSDTISNALENH</sequence>
<dbReference type="Proteomes" id="UP001159427">
    <property type="component" value="Unassembled WGS sequence"/>
</dbReference>
<evidence type="ECO:0000313" key="1">
    <source>
        <dbReference type="EMBL" id="CAH3194411.1"/>
    </source>
</evidence>
<keyword evidence="2" id="KW-1185">Reference proteome</keyword>
<comment type="caution">
    <text evidence="1">The sequence shown here is derived from an EMBL/GenBank/DDBJ whole genome shotgun (WGS) entry which is preliminary data.</text>
</comment>
<name>A0ABN8SU76_9CNID</name>
<proteinExistence type="predicted"/>
<gene>
    <name evidence="1" type="ORF">PEVE_00027768</name>
</gene>
<evidence type="ECO:0000313" key="2">
    <source>
        <dbReference type="Proteomes" id="UP001159427"/>
    </source>
</evidence>
<protein>
    <submittedName>
        <fullName evidence="1">Uncharacterized protein</fullName>
    </submittedName>
</protein>
<dbReference type="EMBL" id="CALNXI010003823">
    <property type="protein sequence ID" value="CAH3194411.1"/>
    <property type="molecule type" value="Genomic_DNA"/>
</dbReference>
<accession>A0ABN8SU76</accession>
<reference evidence="1 2" key="1">
    <citation type="submission" date="2022-05" db="EMBL/GenBank/DDBJ databases">
        <authorList>
            <consortium name="Genoscope - CEA"/>
            <person name="William W."/>
        </authorList>
    </citation>
    <scope>NUCLEOTIDE SEQUENCE [LARGE SCALE GENOMIC DNA]</scope>
</reference>
<organism evidence="1 2">
    <name type="scientific">Porites evermanni</name>
    <dbReference type="NCBI Taxonomy" id="104178"/>
    <lineage>
        <taxon>Eukaryota</taxon>
        <taxon>Metazoa</taxon>
        <taxon>Cnidaria</taxon>
        <taxon>Anthozoa</taxon>
        <taxon>Hexacorallia</taxon>
        <taxon>Scleractinia</taxon>
        <taxon>Fungiina</taxon>
        <taxon>Poritidae</taxon>
        <taxon>Porites</taxon>
    </lineage>
</organism>